<evidence type="ECO:0000313" key="2">
    <source>
        <dbReference type="EMBL" id="KAH8506867.1"/>
    </source>
</evidence>
<sequence>MQAEDHPHILSSPPSVLGKQSQPLDDDEAPPVSSSTRAEEEVQKSFPLDRSELQVQCEMGAVLYMLAEERKEQVQSNVQRRGLERQQGCHPSWQTVSFRKAAGM</sequence>
<keyword evidence="3" id="KW-1185">Reference proteome</keyword>
<organism evidence="2 3">
    <name type="scientific">Populus deltoides</name>
    <name type="common">Eastern poplar</name>
    <name type="synonym">Eastern cottonwood</name>
    <dbReference type="NCBI Taxonomy" id="3696"/>
    <lineage>
        <taxon>Eukaryota</taxon>
        <taxon>Viridiplantae</taxon>
        <taxon>Streptophyta</taxon>
        <taxon>Embryophyta</taxon>
        <taxon>Tracheophyta</taxon>
        <taxon>Spermatophyta</taxon>
        <taxon>Magnoliopsida</taxon>
        <taxon>eudicotyledons</taxon>
        <taxon>Gunneridae</taxon>
        <taxon>Pentapetalae</taxon>
        <taxon>rosids</taxon>
        <taxon>fabids</taxon>
        <taxon>Malpighiales</taxon>
        <taxon>Salicaceae</taxon>
        <taxon>Saliceae</taxon>
        <taxon>Populus</taxon>
    </lineage>
</organism>
<accession>A0A8T2YP53</accession>
<proteinExistence type="predicted"/>
<dbReference type="EMBL" id="JACEGQ020000006">
    <property type="protein sequence ID" value="KAH8506867.1"/>
    <property type="molecule type" value="Genomic_DNA"/>
</dbReference>
<dbReference type="AlphaFoldDB" id="A0A8T2YP53"/>
<feature type="compositionally biased region" description="Polar residues" evidence="1">
    <location>
        <begin position="12"/>
        <end position="23"/>
    </location>
</feature>
<comment type="caution">
    <text evidence="2">The sequence shown here is derived from an EMBL/GenBank/DDBJ whole genome shotgun (WGS) entry which is preliminary data.</text>
</comment>
<protein>
    <submittedName>
        <fullName evidence="2">Uncharacterized protein</fullName>
    </submittedName>
</protein>
<reference evidence="2" key="1">
    <citation type="journal article" date="2021" name="J. Hered.">
        <title>Genome Assembly of Salicaceae Populus deltoides (Eastern Cottonwood) I-69 Based on Nanopore Sequencing and Hi-C Technologies.</title>
        <authorList>
            <person name="Bai S."/>
            <person name="Wu H."/>
            <person name="Zhang J."/>
            <person name="Pan Z."/>
            <person name="Zhao W."/>
            <person name="Li Z."/>
            <person name="Tong C."/>
        </authorList>
    </citation>
    <scope>NUCLEOTIDE SEQUENCE</scope>
    <source>
        <tissue evidence="2">Leaf</tissue>
    </source>
</reference>
<feature type="compositionally biased region" description="Basic and acidic residues" evidence="1">
    <location>
        <begin position="37"/>
        <end position="48"/>
    </location>
</feature>
<gene>
    <name evidence="2" type="ORF">H0E87_013608</name>
</gene>
<dbReference type="Proteomes" id="UP000807159">
    <property type="component" value="Chromosome 6"/>
</dbReference>
<name>A0A8T2YP53_POPDE</name>
<evidence type="ECO:0000256" key="1">
    <source>
        <dbReference type="SAM" id="MobiDB-lite"/>
    </source>
</evidence>
<feature type="region of interest" description="Disordered" evidence="1">
    <location>
        <begin position="1"/>
        <end position="48"/>
    </location>
</feature>
<evidence type="ECO:0000313" key="3">
    <source>
        <dbReference type="Proteomes" id="UP000807159"/>
    </source>
</evidence>